<gene>
    <name evidence="5" type="ORF">GCM10022280_26200</name>
</gene>
<accession>A0ABP7TC78</accession>
<dbReference type="Pfam" id="PF04828">
    <property type="entry name" value="GFA"/>
    <property type="match status" value="1"/>
</dbReference>
<evidence type="ECO:0000313" key="5">
    <source>
        <dbReference type="EMBL" id="GAA4024118.1"/>
    </source>
</evidence>
<dbReference type="PROSITE" id="PS51891">
    <property type="entry name" value="CENP_V_GFA"/>
    <property type="match status" value="1"/>
</dbReference>
<feature type="domain" description="CENP-V/GFA" evidence="4">
    <location>
        <begin position="4"/>
        <end position="116"/>
    </location>
</feature>
<keyword evidence="2" id="KW-0479">Metal-binding</keyword>
<protein>
    <submittedName>
        <fullName evidence="5">GFA family protein</fullName>
    </submittedName>
</protein>
<evidence type="ECO:0000313" key="6">
    <source>
        <dbReference type="Proteomes" id="UP001500235"/>
    </source>
</evidence>
<evidence type="ECO:0000256" key="2">
    <source>
        <dbReference type="ARBA" id="ARBA00022723"/>
    </source>
</evidence>
<keyword evidence="6" id="KW-1185">Reference proteome</keyword>
<proteinExistence type="inferred from homology"/>
<name>A0ABP7TC78_9SPHN</name>
<evidence type="ECO:0000256" key="3">
    <source>
        <dbReference type="ARBA" id="ARBA00022833"/>
    </source>
</evidence>
<dbReference type="Gene3D" id="2.170.150.70">
    <property type="match status" value="1"/>
</dbReference>
<dbReference type="PANTHER" id="PTHR28620">
    <property type="entry name" value="CENTROMERE PROTEIN V"/>
    <property type="match status" value="1"/>
</dbReference>
<dbReference type="Proteomes" id="UP001500235">
    <property type="component" value="Unassembled WGS sequence"/>
</dbReference>
<dbReference type="InterPro" id="IPR052355">
    <property type="entry name" value="CENP-V-like"/>
</dbReference>
<dbReference type="RefSeq" id="WP_344707844.1">
    <property type="nucleotide sequence ID" value="NZ_BAABBQ010000001.1"/>
</dbReference>
<dbReference type="SUPFAM" id="SSF51316">
    <property type="entry name" value="Mss4-like"/>
    <property type="match status" value="1"/>
</dbReference>
<comment type="similarity">
    <text evidence="1">Belongs to the Gfa family.</text>
</comment>
<sequence length="116" mass="12913">MTELVATCHCGRATLRLAGRPEYVSQCNCSLCAKTGFRGIYYPSGKVAITGEFDSYVREDIGEPFLRNLRCRTCGVATHWEPLTPPPHERMGINARLIDPALLKDIEVRDVDGASW</sequence>
<comment type="caution">
    <text evidence="5">The sequence shown here is derived from an EMBL/GenBank/DDBJ whole genome shotgun (WGS) entry which is preliminary data.</text>
</comment>
<dbReference type="PANTHER" id="PTHR28620:SF1">
    <property type="entry name" value="CENP-V_GFA DOMAIN-CONTAINING PROTEIN"/>
    <property type="match status" value="1"/>
</dbReference>
<evidence type="ECO:0000256" key="1">
    <source>
        <dbReference type="ARBA" id="ARBA00005495"/>
    </source>
</evidence>
<dbReference type="EMBL" id="BAABBQ010000001">
    <property type="protein sequence ID" value="GAA4024118.1"/>
    <property type="molecule type" value="Genomic_DNA"/>
</dbReference>
<organism evidence="5 6">
    <name type="scientific">Sphingomonas swuensis</name>
    <dbReference type="NCBI Taxonomy" id="977800"/>
    <lineage>
        <taxon>Bacteria</taxon>
        <taxon>Pseudomonadati</taxon>
        <taxon>Pseudomonadota</taxon>
        <taxon>Alphaproteobacteria</taxon>
        <taxon>Sphingomonadales</taxon>
        <taxon>Sphingomonadaceae</taxon>
        <taxon>Sphingomonas</taxon>
    </lineage>
</organism>
<dbReference type="InterPro" id="IPR011057">
    <property type="entry name" value="Mss4-like_sf"/>
</dbReference>
<dbReference type="InterPro" id="IPR006913">
    <property type="entry name" value="CENP-V/GFA"/>
</dbReference>
<evidence type="ECO:0000259" key="4">
    <source>
        <dbReference type="PROSITE" id="PS51891"/>
    </source>
</evidence>
<keyword evidence="3" id="KW-0862">Zinc</keyword>
<reference evidence="6" key="1">
    <citation type="journal article" date="2019" name="Int. J. Syst. Evol. Microbiol.">
        <title>The Global Catalogue of Microorganisms (GCM) 10K type strain sequencing project: providing services to taxonomists for standard genome sequencing and annotation.</title>
        <authorList>
            <consortium name="The Broad Institute Genomics Platform"/>
            <consortium name="The Broad Institute Genome Sequencing Center for Infectious Disease"/>
            <person name="Wu L."/>
            <person name="Ma J."/>
        </authorList>
    </citation>
    <scope>NUCLEOTIDE SEQUENCE [LARGE SCALE GENOMIC DNA]</scope>
    <source>
        <strain evidence="6">JCM 17563</strain>
    </source>
</reference>